<evidence type="ECO:0000259" key="2">
    <source>
        <dbReference type="Pfam" id="PF07819"/>
    </source>
</evidence>
<dbReference type="InterPro" id="IPR029058">
    <property type="entry name" value="AB_hydrolase_fold"/>
</dbReference>
<feature type="region of interest" description="Disordered" evidence="1">
    <location>
        <begin position="509"/>
        <end position="528"/>
    </location>
</feature>
<accession>A0A4Y9T0V1</accession>
<keyword evidence="4" id="KW-1185">Reference proteome</keyword>
<evidence type="ECO:0000313" key="3">
    <source>
        <dbReference type="EMBL" id="TFW32793.1"/>
    </source>
</evidence>
<sequence length="567" mass="63283">MTEPTRRIPQPTVDVDGSLVAHTTASATSYKVRARVTIGSRKVIPVIFVPGIMGTNLRARTDGASLQDSGLKPGEVVWRPPNGVVDGVTEIRNWHGRTPAQRQKLLNPAILEVDDSGDLDFNSTLISRDEMKARGWGELHAGSYGDLMVELQRCLDHTFKMNRNREREIRDHWKRVMQCKPSEWGVRSIQKVTEQELEKYAGYQYPVYAVGYNWLQSCAVSAQRLSKKIDEIKEYWNTRKHQCEKVILITHSMGGFVARACARQRAKDPDDPADIAAIIHGVMPALGAPVAYRRMACGTEGARYWSGMGDNIAASAFAVIAGDTTEKTMPVMAVAPGVLELLPNQFYPGPWLNLSVVTSAGQEEKRTDLLGLPQNNPYDLYRDLESWYRVINPALADPAQKYDRKANRVDDAISKAIKAAEDLHRNVLARPDGENGLKPYYHPNSYVFYGDDAEHRAFGEIRWVARQQPGQSVALTPGSIRKAKFIGQSSDGVREVEVDGGYRLRFHTDVPESAGDDTVPRQSGAGPQGHVREIYATRGYGHQESFQQDSMLMLTRHLIVKIVQGFK</sequence>
<dbReference type="OrthoDB" id="9814331at2"/>
<dbReference type="SUPFAM" id="SSF53474">
    <property type="entry name" value="alpha/beta-Hydrolases"/>
    <property type="match status" value="1"/>
</dbReference>
<dbReference type="PANTHER" id="PTHR11440">
    <property type="entry name" value="LECITHIN-CHOLESTEROL ACYLTRANSFERASE-RELATED"/>
    <property type="match status" value="1"/>
</dbReference>
<dbReference type="Pfam" id="PF07819">
    <property type="entry name" value="PGAP1"/>
    <property type="match status" value="1"/>
</dbReference>
<name>A0A4Y9T0V1_9BURK</name>
<dbReference type="Proteomes" id="UP000297258">
    <property type="component" value="Unassembled WGS sequence"/>
</dbReference>
<dbReference type="AlphaFoldDB" id="A0A4Y9T0V1"/>
<reference evidence="3 4" key="1">
    <citation type="submission" date="2019-03" db="EMBL/GenBank/DDBJ databases">
        <title>Draft genome of Massilia hortus sp. nov., a novel bacterial species of the Oxalobacteraceae family.</title>
        <authorList>
            <person name="Peta V."/>
            <person name="Raths R."/>
            <person name="Bucking H."/>
        </authorList>
    </citation>
    <scope>NUCLEOTIDE SEQUENCE [LARGE SCALE GENOMIC DNA]</scope>
    <source>
        <strain evidence="3 4">ONC3</strain>
    </source>
</reference>
<gene>
    <name evidence="3" type="ORF">E4O92_08950</name>
</gene>
<organism evidence="3 4">
    <name type="scientific">Massilia horti</name>
    <dbReference type="NCBI Taxonomy" id="2562153"/>
    <lineage>
        <taxon>Bacteria</taxon>
        <taxon>Pseudomonadati</taxon>
        <taxon>Pseudomonadota</taxon>
        <taxon>Betaproteobacteria</taxon>
        <taxon>Burkholderiales</taxon>
        <taxon>Oxalobacteraceae</taxon>
        <taxon>Telluria group</taxon>
        <taxon>Massilia</taxon>
    </lineage>
</organism>
<comment type="caution">
    <text evidence="3">The sequence shown here is derived from an EMBL/GenBank/DDBJ whole genome shotgun (WGS) entry which is preliminary data.</text>
</comment>
<protein>
    <recommendedName>
        <fullName evidence="2">GPI inositol-deacylase PGAP1-like alpha/beta domain-containing protein</fullName>
    </recommendedName>
</protein>
<feature type="domain" description="GPI inositol-deacylase PGAP1-like alpha/beta" evidence="2">
    <location>
        <begin position="224"/>
        <end position="280"/>
    </location>
</feature>
<evidence type="ECO:0000256" key="1">
    <source>
        <dbReference type="SAM" id="MobiDB-lite"/>
    </source>
</evidence>
<dbReference type="GO" id="GO:0016788">
    <property type="term" value="F:hydrolase activity, acting on ester bonds"/>
    <property type="evidence" value="ECO:0007669"/>
    <property type="project" value="InterPro"/>
</dbReference>
<dbReference type="EMBL" id="SPUM01000048">
    <property type="protein sequence ID" value="TFW32793.1"/>
    <property type="molecule type" value="Genomic_DNA"/>
</dbReference>
<dbReference type="InterPro" id="IPR012908">
    <property type="entry name" value="PGAP1-ab_dom-like"/>
</dbReference>
<evidence type="ECO:0000313" key="4">
    <source>
        <dbReference type="Proteomes" id="UP000297258"/>
    </source>
</evidence>
<proteinExistence type="predicted"/>
<dbReference type="Gene3D" id="3.40.50.1820">
    <property type="entry name" value="alpha/beta hydrolase"/>
    <property type="match status" value="1"/>
</dbReference>
<dbReference type="RefSeq" id="WP_135189427.1">
    <property type="nucleotide sequence ID" value="NZ_SPUM01000048.1"/>
</dbReference>